<evidence type="ECO:0000313" key="5">
    <source>
        <dbReference type="EMBL" id="CAB3262519.1"/>
    </source>
</evidence>
<dbReference type="InterPro" id="IPR005018">
    <property type="entry name" value="DOMON_domain"/>
</dbReference>
<evidence type="ECO:0000256" key="1">
    <source>
        <dbReference type="SAM" id="MobiDB-lite"/>
    </source>
</evidence>
<dbReference type="PROSITE" id="PS50836">
    <property type="entry name" value="DOMON"/>
    <property type="match status" value="2"/>
</dbReference>
<protein>
    <submittedName>
        <fullName evidence="5">Uncharacterized protein LOC100180169</fullName>
    </submittedName>
</protein>
<dbReference type="PROSITE" id="PS50024">
    <property type="entry name" value="SEA"/>
    <property type="match status" value="1"/>
</dbReference>
<dbReference type="InterPro" id="IPR000082">
    <property type="entry name" value="SEA_dom"/>
</dbReference>
<keyword evidence="2" id="KW-0812">Transmembrane</keyword>
<feature type="domain" description="DOMON" evidence="4">
    <location>
        <begin position="164"/>
        <end position="284"/>
    </location>
</feature>
<dbReference type="PANTHER" id="PTHR46901:SF2">
    <property type="entry name" value="GH04942P"/>
    <property type="match status" value="1"/>
</dbReference>
<dbReference type="SMART" id="SM00664">
    <property type="entry name" value="DoH"/>
    <property type="match status" value="2"/>
</dbReference>
<dbReference type="AlphaFoldDB" id="A0A6F9DHW9"/>
<feature type="transmembrane region" description="Helical" evidence="2">
    <location>
        <begin position="468"/>
        <end position="490"/>
    </location>
</feature>
<sequence length="552" mass="60434">MDCVDVVIGSVKDSLHRVQDMYTRDRSTPRADNFYGGSDDITGSAGSQVDGFTTIAFRKRLQATHGSDHPIENLLTHVIWAMGQSIDQYFHSPRSGLESCTASDYRFYRHDEIKYHGSGSQRRGVVNMNFYENPNPAPTGQCTSVSHEYKQPSTCTSEGDNFDCDYYASWTLNTETDVIDFVLKSKQTRDRWIALGISDDRLMPNSDAIVGFIDNQERAVISDRWITMRSNPPLDDTADNLSNKRGSYQNGVLTIEFSRARDTQDTRDIPFTDTSCPFMFYANGPTSNNNNNINYHDSKIVSTNGVCVRACAVQTVVENTLAGQVRLTARTFTDELADSSTQEYRNLKTEMETTIATAYRQANFVKESVSDVLVTVTGFSAGSVVVNYNLTVTHSDESISEDQLATALEQALKEVIAENNGTLGGASDTSVDSVSISSASSGDAATTIAPTTSAPTTSAPTGLKDWEIAVICVCVMGAVTIAAAAAAACIRKKNAQKNFQAIPMKTDNSNSEGHHNPIVNEYENFKERPSPSSSVHDTDSEKEKSLKPEQVV</sequence>
<reference evidence="5" key="1">
    <citation type="submission" date="2020-04" db="EMBL/GenBank/DDBJ databases">
        <authorList>
            <person name="Neveu A P."/>
        </authorList>
    </citation>
    <scope>NUCLEOTIDE SEQUENCE</scope>
    <source>
        <tissue evidence="5">Whole embryo</tissue>
    </source>
</reference>
<dbReference type="Gene3D" id="3.30.70.960">
    <property type="entry name" value="SEA domain"/>
    <property type="match status" value="1"/>
</dbReference>
<proteinExistence type="evidence at transcript level"/>
<feature type="domain" description="DOMON" evidence="4">
    <location>
        <begin position="1"/>
        <end position="83"/>
    </location>
</feature>
<accession>A0A6F9DHW9</accession>
<dbReference type="Pfam" id="PF01390">
    <property type="entry name" value="SEA"/>
    <property type="match status" value="1"/>
</dbReference>
<feature type="region of interest" description="Disordered" evidence="1">
    <location>
        <begin position="502"/>
        <end position="552"/>
    </location>
</feature>
<dbReference type="EMBL" id="LR786691">
    <property type="protein sequence ID" value="CAB3262519.1"/>
    <property type="molecule type" value="mRNA"/>
</dbReference>
<evidence type="ECO:0000259" key="4">
    <source>
        <dbReference type="PROSITE" id="PS50836"/>
    </source>
</evidence>
<evidence type="ECO:0000256" key="2">
    <source>
        <dbReference type="SAM" id="Phobius"/>
    </source>
</evidence>
<dbReference type="CDD" id="cd09631">
    <property type="entry name" value="DOMON_DOH"/>
    <property type="match status" value="2"/>
</dbReference>
<dbReference type="SUPFAM" id="SSF82671">
    <property type="entry name" value="SEA domain"/>
    <property type="match status" value="1"/>
</dbReference>
<dbReference type="InterPro" id="IPR045266">
    <property type="entry name" value="DOH_DOMON"/>
</dbReference>
<dbReference type="Pfam" id="PF03351">
    <property type="entry name" value="DOMON"/>
    <property type="match status" value="2"/>
</dbReference>
<organism evidence="5">
    <name type="scientific">Phallusia mammillata</name>
    <dbReference type="NCBI Taxonomy" id="59560"/>
    <lineage>
        <taxon>Eukaryota</taxon>
        <taxon>Metazoa</taxon>
        <taxon>Chordata</taxon>
        <taxon>Tunicata</taxon>
        <taxon>Ascidiacea</taxon>
        <taxon>Phlebobranchia</taxon>
        <taxon>Ascidiidae</taxon>
        <taxon>Phallusia</taxon>
    </lineage>
</organism>
<gene>
    <name evidence="5" type="primary">LOC100180169</name>
</gene>
<keyword evidence="2" id="KW-1133">Transmembrane helix</keyword>
<evidence type="ECO:0000259" key="3">
    <source>
        <dbReference type="PROSITE" id="PS50024"/>
    </source>
</evidence>
<feature type="domain" description="SEA" evidence="3">
    <location>
        <begin position="317"/>
        <end position="441"/>
    </location>
</feature>
<dbReference type="PANTHER" id="PTHR46901">
    <property type="entry name" value="GH04942P"/>
    <property type="match status" value="1"/>
</dbReference>
<name>A0A6F9DHW9_9ASCI</name>
<feature type="compositionally biased region" description="Basic and acidic residues" evidence="1">
    <location>
        <begin position="536"/>
        <end position="552"/>
    </location>
</feature>
<dbReference type="InterPro" id="IPR036364">
    <property type="entry name" value="SEA_dom_sf"/>
</dbReference>
<keyword evidence="2" id="KW-0472">Membrane</keyword>